<name>A0A8S4PEF5_OWEFU</name>
<evidence type="ECO:0000256" key="1">
    <source>
        <dbReference type="SAM" id="MobiDB-lite"/>
    </source>
</evidence>
<feature type="compositionally biased region" description="Polar residues" evidence="1">
    <location>
        <begin position="143"/>
        <end position="152"/>
    </location>
</feature>
<feature type="region of interest" description="Disordered" evidence="1">
    <location>
        <begin position="95"/>
        <end position="173"/>
    </location>
</feature>
<dbReference type="Proteomes" id="UP000749559">
    <property type="component" value="Unassembled WGS sequence"/>
</dbReference>
<comment type="caution">
    <text evidence="2">The sequence shown here is derived from an EMBL/GenBank/DDBJ whole genome shotgun (WGS) entry which is preliminary data.</text>
</comment>
<feature type="compositionally biased region" description="Basic and acidic residues" evidence="1">
    <location>
        <begin position="95"/>
        <end position="114"/>
    </location>
</feature>
<keyword evidence="3" id="KW-1185">Reference proteome</keyword>
<feature type="region of interest" description="Disordered" evidence="1">
    <location>
        <begin position="55"/>
        <end position="77"/>
    </location>
</feature>
<proteinExistence type="predicted"/>
<protein>
    <submittedName>
        <fullName evidence="2">Uncharacterized protein</fullName>
    </submittedName>
</protein>
<evidence type="ECO:0000313" key="3">
    <source>
        <dbReference type="Proteomes" id="UP000749559"/>
    </source>
</evidence>
<evidence type="ECO:0000313" key="2">
    <source>
        <dbReference type="EMBL" id="CAH1792623.1"/>
    </source>
</evidence>
<feature type="compositionally biased region" description="Basic and acidic residues" evidence="1">
    <location>
        <begin position="55"/>
        <end position="67"/>
    </location>
</feature>
<sequence>MSTTEKAKRRAAQLNKLNNVKLEKDLVSIKKAQSNRKKTLSDEIADLREDFRKIKDKTPSLGDKKTIEGAGPPQSEAERIIKRLYDLRSKKHNADILVERPDTRNTEKTKSDTKYKRRRPEKQIDPRTIATSAGERHHHRSKSWPNDGSILNHSKDKSNQEVPLLERFNTIAE</sequence>
<organism evidence="2 3">
    <name type="scientific">Owenia fusiformis</name>
    <name type="common">Polychaete worm</name>
    <dbReference type="NCBI Taxonomy" id="6347"/>
    <lineage>
        <taxon>Eukaryota</taxon>
        <taxon>Metazoa</taxon>
        <taxon>Spiralia</taxon>
        <taxon>Lophotrochozoa</taxon>
        <taxon>Annelida</taxon>
        <taxon>Polychaeta</taxon>
        <taxon>Sedentaria</taxon>
        <taxon>Canalipalpata</taxon>
        <taxon>Sabellida</taxon>
        <taxon>Oweniida</taxon>
        <taxon>Oweniidae</taxon>
        <taxon>Owenia</taxon>
    </lineage>
</organism>
<gene>
    <name evidence="2" type="ORF">OFUS_LOCUS17567</name>
</gene>
<dbReference type="AlphaFoldDB" id="A0A8S4PEF5"/>
<reference evidence="2" key="1">
    <citation type="submission" date="2022-03" db="EMBL/GenBank/DDBJ databases">
        <authorList>
            <person name="Martin C."/>
        </authorList>
    </citation>
    <scope>NUCLEOTIDE SEQUENCE</scope>
</reference>
<dbReference type="EMBL" id="CAIIXF020000008">
    <property type="protein sequence ID" value="CAH1792623.1"/>
    <property type="molecule type" value="Genomic_DNA"/>
</dbReference>
<accession>A0A8S4PEF5</accession>